<evidence type="ECO:0000313" key="2">
    <source>
        <dbReference type="Proteomes" id="UP000094329"/>
    </source>
</evidence>
<keyword evidence="2" id="KW-1185">Reference proteome</keyword>
<comment type="caution">
    <text evidence="1">The sequence shown here is derived from an EMBL/GenBank/DDBJ whole genome shotgun (WGS) entry which is preliminary data.</text>
</comment>
<accession>A0ABX3A215</accession>
<organism evidence="1 2">
    <name type="scientific">Piscirickettsia litoralis</name>
    <dbReference type="NCBI Taxonomy" id="1891921"/>
    <lineage>
        <taxon>Bacteria</taxon>
        <taxon>Pseudomonadati</taxon>
        <taxon>Pseudomonadota</taxon>
        <taxon>Gammaproteobacteria</taxon>
        <taxon>Thiotrichales</taxon>
        <taxon>Piscirickettsiaceae</taxon>
        <taxon>Piscirickettsia</taxon>
    </lineage>
</organism>
<gene>
    <name evidence="1" type="ORF">BGC07_04165</name>
</gene>
<proteinExistence type="predicted"/>
<name>A0ABX3A215_9GAMM</name>
<evidence type="ECO:0000313" key="1">
    <source>
        <dbReference type="EMBL" id="ODN42277.1"/>
    </source>
</evidence>
<sequence length="123" mass="14372">MTVNKLYKQLITDLKKYACTKKKKRIRLHIRRCNKLTGRHLSAKYLARKFEDLRTGLNPNSINQIIQPCCKEHQQLLSNLLIELKKQQSYLSKYKHKTIQGILSANMDRVSSALNMPMQSESL</sequence>
<dbReference type="Proteomes" id="UP000094329">
    <property type="component" value="Unassembled WGS sequence"/>
</dbReference>
<reference evidence="1 2" key="1">
    <citation type="submission" date="2016-08" db="EMBL/GenBank/DDBJ databases">
        <title>Draft genome sequence of Candidatus Piscirickettsia litoralis, from seawater.</title>
        <authorList>
            <person name="Wan X."/>
            <person name="Lee A.J."/>
            <person name="Hou S."/>
            <person name="Donachie S.P."/>
        </authorList>
    </citation>
    <scope>NUCLEOTIDE SEQUENCE [LARGE SCALE GENOMIC DNA]</scope>
    <source>
        <strain evidence="1 2">Y2</strain>
    </source>
</reference>
<protein>
    <submittedName>
        <fullName evidence="1">Uncharacterized protein</fullName>
    </submittedName>
</protein>
<dbReference type="EMBL" id="MDTU01000001">
    <property type="protein sequence ID" value="ODN42277.1"/>
    <property type="molecule type" value="Genomic_DNA"/>
</dbReference>
<dbReference type="RefSeq" id="WP_069312074.1">
    <property type="nucleotide sequence ID" value="NZ_MDTU01000001.1"/>
</dbReference>